<dbReference type="eggNOG" id="ENOG502SSXE">
    <property type="taxonomic scope" value="Eukaryota"/>
</dbReference>
<dbReference type="HOGENOM" id="CLU_976672_0_0_1"/>
<evidence type="ECO:0000256" key="1">
    <source>
        <dbReference type="ARBA" id="ARBA00004123"/>
    </source>
</evidence>
<evidence type="ECO:0000256" key="5">
    <source>
        <dbReference type="ARBA" id="ARBA00023125"/>
    </source>
</evidence>
<feature type="domain" description="Zn(2)-C6 fungal-type" evidence="9">
    <location>
        <begin position="17"/>
        <end position="47"/>
    </location>
</feature>
<dbReference type="SUPFAM" id="SSF57701">
    <property type="entry name" value="Zn2/Cys6 DNA-binding domain"/>
    <property type="match status" value="1"/>
</dbReference>
<keyword evidence="3" id="KW-0862">Zinc</keyword>
<feature type="compositionally biased region" description="Basic and acidic residues" evidence="8">
    <location>
        <begin position="214"/>
        <end position="229"/>
    </location>
</feature>
<dbReference type="PANTHER" id="PTHR31313">
    <property type="entry name" value="TY1 ENHANCER ACTIVATOR"/>
    <property type="match status" value="1"/>
</dbReference>
<proteinExistence type="predicted"/>
<dbReference type="GO" id="GO:0005634">
    <property type="term" value="C:nucleus"/>
    <property type="evidence" value="ECO:0007669"/>
    <property type="project" value="UniProtKB-SubCell"/>
</dbReference>
<keyword evidence="2" id="KW-0479">Metal-binding</keyword>
<evidence type="ECO:0000256" key="3">
    <source>
        <dbReference type="ARBA" id="ARBA00022833"/>
    </source>
</evidence>
<dbReference type="PROSITE" id="PS00463">
    <property type="entry name" value="ZN2_CY6_FUNGAL_1"/>
    <property type="match status" value="1"/>
</dbReference>
<evidence type="ECO:0000313" key="11">
    <source>
        <dbReference type="Proteomes" id="UP000016933"/>
    </source>
</evidence>
<dbReference type="Pfam" id="PF00172">
    <property type="entry name" value="Zn_clus"/>
    <property type="match status" value="1"/>
</dbReference>
<dbReference type="CDD" id="cd00067">
    <property type="entry name" value="GAL4"/>
    <property type="match status" value="1"/>
</dbReference>
<dbReference type="SMART" id="SM00066">
    <property type="entry name" value="GAL4"/>
    <property type="match status" value="1"/>
</dbReference>
<dbReference type="Proteomes" id="UP000016933">
    <property type="component" value="Unassembled WGS sequence"/>
</dbReference>
<feature type="region of interest" description="Disordered" evidence="8">
    <location>
        <begin position="244"/>
        <end position="266"/>
    </location>
</feature>
<organism evidence="10 11">
    <name type="scientific">Dothistroma septosporum (strain NZE10 / CBS 128990)</name>
    <name type="common">Red band needle blight fungus</name>
    <name type="synonym">Mycosphaerella pini</name>
    <dbReference type="NCBI Taxonomy" id="675120"/>
    <lineage>
        <taxon>Eukaryota</taxon>
        <taxon>Fungi</taxon>
        <taxon>Dikarya</taxon>
        <taxon>Ascomycota</taxon>
        <taxon>Pezizomycotina</taxon>
        <taxon>Dothideomycetes</taxon>
        <taxon>Dothideomycetidae</taxon>
        <taxon>Mycosphaerellales</taxon>
        <taxon>Mycosphaerellaceae</taxon>
        <taxon>Dothistroma</taxon>
    </lineage>
</organism>
<dbReference type="GO" id="GO:0003677">
    <property type="term" value="F:DNA binding"/>
    <property type="evidence" value="ECO:0007669"/>
    <property type="project" value="UniProtKB-KW"/>
</dbReference>
<evidence type="ECO:0000256" key="2">
    <source>
        <dbReference type="ARBA" id="ARBA00022723"/>
    </source>
</evidence>
<accession>N1PMP1</accession>
<reference evidence="11" key="1">
    <citation type="journal article" date="2012" name="PLoS Genet.">
        <title>The genomes of the fungal plant pathogens Cladosporium fulvum and Dothistroma septosporum reveal adaptation to different hosts and lifestyles but also signatures of common ancestry.</title>
        <authorList>
            <person name="de Wit P.J.G.M."/>
            <person name="van der Burgt A."/>
            <person name="Oekmen B."/>
            <person name="Stergiopoulos I."/>
            <person name="Abd-Elsalam K.A."/>
            <person name="Aerts A.L."/>
            <person name="Bahkali A.H."/>
            <person name="Beenen H.G."/>
            <person name="Chettri P."/>
            <person name="Cox M.P."/>
            <person name="Datema E."/>
            <person name="de Vries R.P."/>
            <person name="Dhillon B."/>
            <person name="Ganley A.R."/>
            <person name="Griffiths S.A."/>
            <person name="Guo Y."/>
            <person name="Hamelin R.C."/>
            <person name="Henrissat B."/>
            <person name="Kabir M.S."/>
            <person name="Jashni M.K."/>
            <person name="Kema G."/>
            <person name="Klaubauf S."/>
            <person name="Lapidus A."/>
            <person name="Levasseur A."/>
            <person name="Lindquist E."/>
            <person name="Mehrabi R."/>
            <person name="Ohm R.A."/>
            <person name="Owen T.J."/>
            <person name="Salamov A."/>
            <person name="Schwelm A."/>
            <person name="Schijlen E."/>
            <person name="Sun H."/>
            <person name="van den Burg H.A."/>
            <person name="van Ham R.C.H.J."/>
            <person name="Zhang S."/>
            <person name="Goodwin S.B."/>
            <person name="Grigoriev I.V."/>
            <person name="Collemare J."/>
            <person name="Bradshaw R.E."/>
        </authorList>
    </citation>
    <scope>NUCLEOTIDE SEQUENCE [LARGE SCALE GENOMIC DNA]</scope>
    <source>
        <strain evidence="11">NZE10 / CBS 128990</strain>
    </source>
</reference>
<evidence type="ECO:0000256" key="4">
    <source>
        <dbReference type="ARBA" id="ARBA00023015"/>
    </source>
</evidence>
<evidence type="ECO:0000256" key="8">
    <source>
        <dbReference type="SAM" id="MobiDB-lite"/>
    </source>
</evidence>
<dbReference type="InterPro" id="IPR051615">
    <property type="entry name" value="Transcr_Regulatory_Elem"/>
</dbReference>
<protein>
    <recommendedName>
        <fullName evidence="9">Zn(2)-C6 fungal-type domain-containing protein</fullName>
    </recommendedName>
</protein>
<dbReference type="Gene3D" id="4.10.240.10">
    <property type="entry name" value="Zn(2)-C6 fungal-type DNA-binding domain"/>
    <property type="match status" value="1"/>
</dbReference>
<evidence type="ECO:0000313" key="10">
    <source>
        <dbReference type="EMBL" id="EME42731.1"/>
    </source>
</evidence>
<dbReference type="EMBL" id="KB446541">
    <property type="protein sequence ID" value="EME42731.1"/>
    <property type="molecule type" value="Genomic_DNA"/>
</dbReference>
<evidence type="ECO:0000256" key="7">
    <source>
        <dbReference type="ARBA" id="ARBA00023242"/>
    </source>
</evidence>
<feature type="compositionally biased region" description="Basic and acidic residues" evidence="8">
    <location>
        <begin position="154"/>
        <end position="163"/>
    </location>
</feature>
<feature type="region of interest" description="Disordered" evidence="8">
    <location>
        <begin position="136"/>
        <end position="229"/>
    </location>
</feature>
<dbReference type="OMA" id="HNEECWW"/>
<keyword evidence="6" id="KW-0804">Transcription</keyword>
<dbReference type="AlphaFoldDB" id="N1PMP1"/>
<dbReference type="InterPro" id="IPR036864">
    <property type="entry name" value="Zn2-C6_fun-type_DNA-bd_sf"/>
</dbReference>
<feature type="compositionally biased region" description="Polar residues" evidence="8">
    <location>
        <begin position="194"/>
        <end position="210"/>
    </location>
</feature>
<sequence length="285" mass="32374">MPAGASDKPRRSRITAACAVCRAKRQKCSGVKPRCDQCRMHNEECWWSDQKKRGPAKDYLRSLQDRLQESERLLLSLLEEVPDSTVASALYRDLGNTSTAPSHQTWTGSMSGLEYWTRYPLNRLESIRDWQRHRTMTASRPAPEIPPQPSMTASHDRDSHSHEPSSSQPTMIATQPLSDTILRDNGLISPYPNGHQQNYPNTSQSPSTDWQPPPDRKTSMHERRYSEETRGVAEALFSISHNGNPARLQAQPQQQQQTFDSSDERAVSAPVLEKLPSQFPTHLFW</sequence>
<dbReference type="GO" id="GO:0008270">
    <property type="term" value="F:zinc ion binding"/>
    <property type="evidence" value="ECO:0007669"/>
    <property type="project" value="InterPro"/>
</dbReference>
<dbReference type="PROSITE" id="PS50048">
    <property type="entry name" value="ZN2_CY6_FUNGAL_2"/>
    <property type="match status" value="1"/>
</dbReference>
<keyword evidence="11" id="KW-1185">Reference proteome</keyword>
<evidence type="ECO:0000259" key="9">
    <source>
        <dbReference type="PROSITE" id="PS50048"/>
    </source>
</evidence>
<dbReference type="OrthoDB" id="10261408at2759"/>
<comment type="subcellular location">
    <subcellularLocation>
        <location evidence="1">Nucleus</location>
    </subcellularLocation>
</comment>
<name>N1PMP1_DOTSN</name>
<dbReference type="PANTHER" id="PTHR31313:SF78">
    <property type="entry name" value="TRANSCRIPTION FACTOR DOMAIN-CONTAINING PROTEIN"/>
    <property type="match status" value="1"/>
</dbReference>
<dbReference type="GO" id="GO:0000981">
    <property type="term" value="F:DNA-binding transcription factor activity, RNA polymerase II-specific"/>
    <property type="evidence" value="ECO:0007669"/>
    <property type="project" value="InterPro"/>
</dbReference>
<reference evidence="10 11" key="2">
    <citation type="journal article" date="2012" name="PLoS Pathog.">
        <title>Diverse lifestyles and strategies of plant pathogenesis encoded in the genomes of eighteen Dothideomycetes fungi.</title>
        <authorList>
            <person name="Ohm R.A."/>
            <person name="Feau N."/>
            <person name="Henrissat B."/>
            <person name="Schoch C.L."/>
            <person name="Horwitz B.A."/>
            <person name="Barry K.W."/>
            <person name="Condon B.J."/>
            <person name="Copeland A.C."/>
            <person name="Dhillon B."/>
            <person name="Glaser F."/>
            <person name="Hesse C.N."/>
            <person name="Kosti I."/>
            <person name="LaButti K."/>
            <person name="Lindquist E.A."/>
            <person name="Lucas S."/>
            <person name="Salamov A.A."/>
            <person name="Bradshaw R.E."/>
            <person name="Ciuffetti L."/>
            <person name="Hamelin R.C."/>
            <person name="Kema G.H.J."/>
            <person name="Lawrence C."/>
            <person name="Scott J.A."/>
            <person name="Spatafora J.W."/>
            <person name="Turgeon B.G."/>
            <person name="de Wit P.J.G.M."/>
            <person name="Zhong S."/>
            <person name="Goodwin S.B."/>
            <person name="Grigoriev I.V."/>
        </authorList>
    </citation>
    <scope>NUCLEOTIDE SEQUENCE [LARGE SCALE GENOMIC DNA]</scope>
    <source>
        <strain evidence="11">NZE10 / CBS 128990</strain>
    </source>
</reference>
<keyword evidence="4" id="KW-0805">Transcription regulation</keyword>
<gene>
    <name evidence="10" type="ORF">DOTSEDRAFT_55004</name>
</gene>
<dbReference type="InterPro" id="IPR001138">
    <property type="entry name" value="Zn2Cys6_DnaBD"/>
</dbReference>
<feature type="compositionally biased region" description="Polar residues" evidence="8">
    <location>
        <begin position="164"/>
        <end position="178"/>
    </location>
</feature>
<evidence type="ECO:0000256" key="6">
    <source>
        <dbReference type="ARBA" id="ARBA00023163"/>
    </source>
</evidence>
<keyword evidence="5" id="KW-0238">DNA-binding</keyword>
<keyword evidence="7" id="KW-0539">Nucleus</keyword>